<proteinExistence type="predicted"/>
<dbReference type="AlphaFoldDB" id="S9ZP33"/>
<gene>
    <name evidence="2" type="ORF">M622_03935</name>
</gene>
<dbReference type="RefSeq" id="WP_021249680.1">
    <property type="nucleotide sequence ID" value="NZ_ATJV01000059.1"/>
</dbReference>
<protein>
    <recommendedName>
        <fullName evidence="4">Cytochrome C oxidase assembly protein</fullName>
    </recommendedName>
</protein>
<dbReference type="PATRIC" id="fig|1348657.5.peg.2265"/>
<evidence type="ECO:0000256" key="1">
    <source>
        <dbReference type="SAM" id="Phobius"/>
    </source>
</evidence>
<dbReference type="InterPro" id="IPR047811">
    <property type="entry name" value="CytC_ox_assmbl_put"/>
</dbReference>
<organism evidence="2 3">
    <name type="scientific">Thauera terpenica 58Eu</name>
    <dbReference type="NCBI Taxonomy" id="1348657"/>
    <lineage>
        <taxon>Bacteria</taxon>
        <taxon>Pseudomonadati</taxon>
        <taxon>Pseudomonadota</taxon>
        <taxon>Betaproteobacteria</taxon>
        <taxon>Rhodocyclales</taxon>
        <taxon>Zoogloeaceae</taxon>
        <taxon>Thauera</taxon>
    </lineage>
</organism>
<keyword evidence="1" id="KW-0472">Membrane</keyword>
<dbReference type="Proteomes" id="UP000015455">
    <property type="component" value="Unassembled WGS sequence"/>
</dbReference>
<evidence type="ECO:0008006" key="4">
    <source>
        <dbReference type="Google" id="ProtNLM"/>
    </source>
</evidence>
<dbReference type="NCBIfam" id="NF038351">
    <property type="entry name" value="cyt_ox_assem_30"/>
    <property type="match status" value="1"/>
</dbReference>
<dbReference type="EMBL" id="ATJV01000059">
    <property type="protein sequence ID" value="EPZ15287.1"/>
    <property type="molecule type" value="Genomic_DNA"/>
</dbReference>
<evidence type="ECO:0000313" key="2">
    <source>
        <dbReference type="EMBL" id="EPZ15287.1"/>
    </source>
</evidence>
<keyword evidence="3" id="KW-1185">Reference proteome</keyword>
<evidence type="ECO:0000313" key="3">
    <source>
        <dbReference type="Proteomes" id="UP000015455"/>
    </source>
</evidence>
<keyword evidence="1" id="KW-1133">Transmembrane helix</keyword>
<accession>S9ZP33</accession>
<feature type="transmembrane region" description="Helical" evidence="1">
    <location>
        <begin position="16"/>
        <end position="36"/>
    </location>
</feature>
<sequence>MTRKDERKAANRRTGLMLAALACLFFVFVILKYKVFGQ</sequence>
<dbReference type="STRING" id="1348657.M622_03935"/>
<name>S9ZP33_9RHOO</name>
<reference evidence="2 3" key="1">
    <citation type="submission" date="2013-06" db="EMBL/GenBank/DDBJ databases">
        <title>Draft genome sequence of Thauera terpenica.</title>
        <authorList>
            <person name="Liu B."/>
            <person name="Frostegard A.H."/>
            <person name="Shapleigh J.P."/>
        </authorList>
    </citation>
    <scope>NUCLEOTIDE SEQUENCE [LARGE SCALE GENOMIC DNA]</scope>
    <source>
        <strain evidence="2 3">58Eu</strain>
    </source>
</reference>
<keyword evidence="1" id="KW-0812">Transmembrane</keyword>
<comment type="caution">
    <text evidence="2">The sequence shown here is derived from an EMBL/GenBank/DDBJ whole genome shotgun (WGS) entry which is preliminary data.</text>
</comment>